<name>X0XZH2_9ZZZZ</name>
<protein>
    <submittedName>
        <fullName evidence="1">Uncharacterized protein</fullName>
    </submittedName>
</protein>
<accession>X0XZH2</accession>
<sequence length="133" mass="14742">MQELAIQMICEQFPAVSHMWFGVLQEFAPGQYSVTPLSKGDVDDLSNVVLFYNNSDSMHFDAVVVEGMSTLDDVLVREMDQRASSAVEEQHRLFNLSARVAAELDAAEELCRAERQRQVEKDAAFAASLAAGE</sequence>
<dbReference type="AlphaFoldDB" id="X0XZH2"/>
<dbReference type="EMBL" id="BARS01047837">
    <property type="protein sequence ID" value="GAG30101.1"/>
    <property type="molecule type" value="Genomic_DNA"/>
</dbReference>
<reference evidence="1" key="1">
    <citation type="journal article" date="2014" name="Front. Microbiol.">
        <title>High frequency of phylogenetically diverse reductive dehalogenase-homologous genes in deep subseafloor sedimentary metagenomes.</title>
        <authorList>
            <person name="Kawai M."/>
            <person name="Futagami T."/>
            <person name="Toyoda A."/>
            <person name="Takaki Y."/>
            <person name="Nishi S."/>
            <person name="Hori S."/>
            <person name="Arai W."/>
            <person name="Tsubouchi T."/>
            <person name="Morono Y."/>
            <person name="Uchiyama I."/>
            <person name="Ito T."/>
            <person name="Fujiyama A."/>
            <person name="Inagaki F."/>
            <person name="Takami H."/>
        </authorList>
    </citation>
    <scope>NUCLEOTIDE SEQUENCE</scope>
    <source>
        <strain evidence="1">Expedition CK06-06</strain>
    </source>
</reference>
<gene>
    <name evidence="1" type="ORF">S01H1_71795</name>
</gene>
<proteinExistence type="predicted"/>
<evidence type="ECO:0000313" key="1">
    <source>
        <dbReference type="EMBL" id="GAG30101.1"/>
    </source>
</evidence>
<organism evidence="1">
    <name type="scientific">marine sediment metagenome</name>
    <dbReference type="NCBI Taxonomy" id="412755"/>
    <lineage>
        <taxon>unclassified sequences</taxon>
        <taxon>metagenomes</taxon>
        <taxon>ecological metagenomes</taxon>
    </lineage>
</organism>
<comment type="caution">
    <text evidence="1">The sequence shown here is derived from an EMBL/GenBank/DDBJ whole genome shotgun (WGS) entry which is preliminary data.</text>
</comment>